<accession>A0A556V8K1</accession>
<evidence type="ECO:0000256" key="1">
    <source>
        <dbReference type="SAM" id="MobiDB-lite"/>
    </source>
</evidence>
<name>A0A556V8K1_BAGYA</name>
<protein>
    <submittedName>
        <fullName evidence="2">Uncharacterized protein</fullName>
    </submittedName>
</protein>
<feature type="region of interest" description="Disordered" evidence="1">
    <location>
        <begin position="141"/>
        <end position="162"/>
    </location>
</feature>
<reference evidence="2 3" key="1">
    <citation type="journal article" date="2019" name="Genome Biol. Evol.">
        <title>Whole-Genome Sequencing of the Giant Devil Catfish, Bagarius yarrelli.</title>
        <authorList>
            <person name="Jiang W."/>
            <person name="Lv Y."/>
            <person name="Cheng L."/>
            <person name="Yang K."/>
            <person name="Chao B."/>
            <person name="Wang X."/>
            <person name="Li Y."/>
            <person name="Pan X."/>
            <person name="You X."/>
            <person name="Zhang Y."/>
            <person name="Yang J."/>
            <person name="Li J."/>
            <person name="Zhang X."/>
            <person name="Liu S."/>
            <person name="Sun C."/>
            <person name="Yang J."/>
            <person name="Shi Q."/>
        </authorList>
    </citation>
    <scope>NUCLEOTIDE SEQUENCE [LARGE SCALE GENOMIC DNA]</scope>
    <source>
        <strain evidence="2">JWS20170419001</strain>
        <tissue evidence="2">Muscle</tissue>
    </source>
</reference>
<comment type="caution">
    <text evidence="2">The sequence shown here is derived from an EMBL/GenBank/DDBJ whole genome shotgun (WGS) entry which is preliminary data.</text>
</comment>
<dbReference type="EMBL" id="VCAZ01000159">
    <property type="protein sequence ID" value="TTA11856.1"/>
    <property type="molecule type" value="Genomic_DNA"/>
</dbReference>
<organism evidence="2 3">
    <name type="scientific">Bagarius yarrelli</name>
    <name type="common">Goonch</name>
    <name type="synonym">Bagrus yarrelli</name>
    <dbReference type="NCBI Taxonomy" id="175774"/>
    <lineage>
        <taxon>Eukaryota</taxon>
        <taxon>Metazoa</taxon>
        <taxon>Chordata</taxon>
        <taxon>Craniata</taxon>
        <taxon>Vertebrata</taxon>
        <taxon>Euteleostomi</taxon>
        <taxon>Actinopterygii</taxon>
        <taxon>Neopterygii</taxon>
        <taxon>Teleostei</taxon>
        <taxon>Ostariophysi</taxon>
        <taxon>Siluriformes</taxon>
        <taxon>Sisoridae</taxon>
        <taxon>Sisorinae</taxon>
        <taxon>Bagarius</taxon>
    </lineage>
</organism>
<feature type="compositionally biased region" description="Polar residues" evidence="1">
    <location>
        <begin position="141"/>
        <end position="150"/>
    </location>
</feature>
<gene>
    <name evidence="2" type="ORF">Baya_14418</name>
</gene>
<proteinExistence type="predicted"/>
<evidence type="ECO:0000313" key="3">
    <source>
        <dbReference type="Proteomes" id="UP000319801"/>
    </source>
</evidence>
<evidence type="ECO:0000313" key="2">
    <source>
        <dbReference type="EMBL" id="TTA11856.1"/>
    </source>
</evidence>
<dbReference type="Proteomes" id="UP000319801">
    <property type="component" value="Unassembled WGS sequence"/>
</dbReference>
<keyword evidence="3" id="KW-1185">Reference proteome</keyword>
<sequence length="162" mass="17840">MVRRCLCSLWTSCPSNQAVSISIFKEASVCPAKGEIPSRFAVEMSSLSFSINITHMFAAVPCPTVLRDRWTIVMMSFRRPIEDCLCVRNINADTNDWSGEQHSAAGSHQCFKNFALFLRLFVLQSTGAAFSQHSETLIKSIGPSSSNIQPSPRFLTGSDEGS</sequence>
<dbReference type="AlphaFoldDB" id="A0A556V8K1"/>